<feature type="transmembrane region" description="Helical" evidence="2">
    <location>
        <begin position="584"/>
        <end position="606"/>
    </location>
</feature>
<reference evidence="3 4" key="1">
    <citation type="submission" date="2020-08" db="EMBL/GenBank/DDBJ databases">
        <title>Genomic Encyclopedia of Type Strains, Phase IV (KMG-IV): sequencing the most valuable type-strain genomes for metagenomic binning, comparative biology and taxonomic classification.</title>
        <authorList>
            <person name="Goeker M."/>
        </authorList>
    </citation>
    <scope>NUCLEOTIDE SEQUENCE [LARGE SCALE GENOMIC DNA]</scope>
    <source>
        <strain evidence="3 4">DSM 100211</strain>
    </source>
</reference>
<evidence type="ECO:0000256" key="1">
    <source>
        <dbReference type="SAM" id="Coils"/>
    </source>
</evidence>
<keyword evidence="2" id="KW-0472">Membrane</keyword>
<feature type="transmembrane region" description="Helical" evidence="2">
    <location>
        <begin position="37"/>
        <end position="57"/>
    </location>
</feature>
<dbReference type="RefSeq" id="WP_183807598.1">
    <property type="nucleotide sequence ID" value="NZ_JACIEE010000010.1"/>
</dbReference>
<keyword evidence="1" id="KW-0175">Coiled coil</keyword>
<sequence length="696" mass="74580">MRALVHLVEPAEGGDIMARAANDATGGWLPDPANWRAALLVVSGLAALLLCVLLAIFSGPKEFTSAECEQAQTTAIRNLADADTANDQAGILRIVDVMPEVTEPGRNICILVAGVVSRETVDERQNNVTTRERALEASEARLEKATTDGKPASEITRPQNAVDKAKADLSTAKAVQTKPLDPVPLSVYLNDNLASFLTVQARATDQVQRLYFPLWTPEDASDAATKFWRELLRGVALSEPFGKRHVDIGLSRVESTASVPETARNGNIGRFTIYVFSPWPVTVGLLSLALLTAAFCAYAARTSLLRDNSLTCRDLPGRIQDAQREEKRRQRELEAAVADLATAPADPDKVAAFTAARSSFDAASAEIGRLETALDVDPVHRSQRVQRMRLDCFLIELQEEVAKRRAAWDAAQSARDAAEKTFDKVSGLTVAQAALDQAEAALADAPPGASTKARDAAAAAKEQLVSINETLMKATEAELEAAGKEMREAVSGLRREQARFDEAARLLADAEKAHGDAELAASAAADKVAEIQRGFPASRFADWAVGPYSLGRTQMAFWLFLVVAGYVFIAMSVGLFYGILTEEILMLIGISGATGLGSVLINAGTAEGLTSRGFTNDVLSVDGAPQLQRIQAVAWTLILGALFVWITARDFRLPAFDPTLLLMMGLVSGFYLGFKFQEGAKGEAPKGDGGKSGGKH</sequence>
<evidence type="ECO:0000256" key="2">
    <source>
        <dbReference type="SAM" id="Phobius"/>
    </source>
</evidence>
<keyword evidence="2" id="KW-1133">Transmembrane helix</keyword>
<keyword evidence="2" id="KW-0812">Transmembrane</keyword>
<comment type="caution">
    <text evidence="3">The sequence shown here is derived from an EMBL/GenBank/DDBJ whole genome shotgun (WGS) entry which is preliminary data.</text>
</comment>
<accession>A0A7W6DA02</accession>
<proteinExistence type="predicted"/>
<dbReference type="Proteomes" id="UP000574761">
    <property type="component" value="Unassembled WGS sequence"/>
</dbReference>
<keyword evidence="4" id="KW-1185">Reference proteome</keyword>
<feature type="transmembrane region" description="Helical" evidence="2">
    <location>
        <begin position="626"/>
        <end position="648"/>
    </location>
</feature>
<protein>
    <submittedName>
        <fullName evidence="3">Uncharacterized protein</fullName>
    </submittedName>
</protein>
<feature type="transmembrane region" description="Helical" evidence="2">
    <location>
        <begin position="655"/>
        <end position="674"/>
    </location>
</feature>
<feature type="coiled-coil region" evidence="1">
    <location>
        <begin position="457"/>
        <end position="513"/>
    </location>
</feature>
<name>A0A7W6DA02_9HYPH</name>
<dbReference type="AlphaFoldDB" id="A0A7W6DA02"/>
<evidence type="ECO:0000313" key="4">
    <source>
        <dbReference type="Proteomes" id="UP000574761"/>
    </source>
</evidence>
<gene>
    <name evidence="3" type="ORF">GGQ64_004600</name>
</gene>
<feature type="transmembrane region" description="Helical" evidence="2">
    <location>
        <begin position="273"/>
        <end position="300"/>
    </location>
</feature>
<feature type="transmembrane region" description="Helical" evidence="2">
    <location>
        <begin position="555"/>
        <end position="577"/>
    </location>
</feature>
<dbReference type="EMBL" id="JACIEE010000010">
    <property type="protein sequence ID" value="MBB3979360.1"/>
    <property type="molecule type" value="Genomic_DNA"/>
</dbReference>
<evidence type="ECO:0000313" key="3">
    <source>
        <dbReference type="EMBL" id="MBB3979360.1"/>
    </source>
</evidence>
<organism evidence="3 4">
    <name type="scientific">Mycoplana azooxidifex</name>
    <dbReference type="NCBI Taxonomy" id="1636188"/>
    <lineage>
        <taxon>Bacteria</taxon>
        <taxon>Pseudomonadati</taxon>
        <taxon>Pseudomonadota</taxon>
        <taxon>Alphaproteobacteria</taxon>
        <taxon>Hyphomicrobiales</taxon>
        <taxon>Rhizobiaceae</taxon>
        <taxon>Mycoplana</taxon>
    </lineage>
</organism>